<organism evidence="1 2">
    <name type="scientific">Deinococcus carri</name>
    <dbReference type="NCBI Taxonomy" id="1211323"/>
    <lineage>
        <taxon>Bacteria</taxon>
        <taxon>Thermotogati</taxon>
        <taxon>Deinococcota</taxon>
        <taxon>Deinococci</taxon>
        <taxon>Deinococcales</taxon>
        <taxon>Deinococcaceae</taxon>
        <taxon>Deinococcus</taxon>
    </lineage>
</organism>
<reference evidence="1 2" key="1">
    <citation type="submission" date="2024-02" db="EMBL/GenBank/DDBJ databases">
        <title>Deinococcus carri NBRC 110142.</title>
        <authorList>
            <person name="Ichikawa N."/>
            <person name="Katano-Makiyama Y."/>
            <person name="Hidaka K."/>
        </authorList>
    </citation>
    <scope>NUCLEOTIDE SEQUENCE [LARGE SCALE GENOMIC DNA]</scope>
    <source>
        <strain evidence="1 2">NBRC 110142</strain>
    </source>
</reference>
<name>A0ABP9WAX1_9DEIO</name>
<accession>A0ABP9WAX1</accession>
<sequence length="142" mass="15158">MAASRSPLAVGDQFLLTGTTRDGQAVSQTVTLRDAGKRDEDGDWSYRADGKTSSSARVTIDTEQDFLVVLEGAELETSLTEGKILGCFAQPSGPGWRSAEGFLLRQTLPELIELAGQVEGKSNLTALQALIKAAGECRVTRK</sequence>
<evidence type="ECO:0000313" key="2">
    <source>
        <dbReference type="Proteomes" id="UP001401887"/>
    </source>
</evidence>
<dbReference type="EMBL" id="BAABRP010000015">
    <property type="protein sequence ID" value="GAA5514286.1"/>
    <property type="molecule type" value="Genomic_DNA"/>
</dbReference>
<protein>
    <submittedName>
        <fullName evidence="1">Uncharacterized protein</fullName>
    </submittedName>
</protein>
<comment type="caution">
    <text evidence="1">The sequence shown here is derived from an EMBL/GenBank/DDBJ whole genome shotgun (WGS) entry which is preliminary data.</text>
</comment>
<dbReference type="Proteomes" id="UP001401887">
    <property type="component" value="Unassembled WGS sequence"/>
</dbReference>
<proteinExistence type="predicted"/>
<keyword evidence="2" id="KW-1185">Reference proteome</keyword>
<evidence type="ECO:0000313" key="1">
    <source>
        <dbReference type="EMBL" id="GAA5514286.1"/>
    </source>
</evidence>
<gene>
    <name evidence="1" type="ORF">Dcar01_03041</name>
</gene>